<dbReference type="PROSITE" id="PS50082">
    <property type="entry name" value="WD_REPEATS_2"/>
    <property type="match status" value="2"/>
</dbReference>
<dbReference type="Gene3D" id="2.130.10.10">
    <property type="entry name" value="YVTN repeat-like/Quinoprotein amine dehydrogenase"/>
    <property type="match status" value="2"/>
</dbReference>
<dbReference type="GO" id="GO:0032040">
    <property type="term" value="C:small-subunit processome"/>
    <property type="evidence" value="ECO:0007669"/>
    <property type="project" value="InterPro"/>
</dbReference>
<dbReference type="InterPro" id="IPR015943">
    <property type="entry name" value="WD40/YVTN_repeat-like_dom_sf"/>
</dbReference>
<evidence type="ECO:0000259" key="5">
    <source>
        <dbReference type="Pfam" id="PF25171"/>
    </source>
</evidence>
<sequence length="1158" mass="126809">MTASTSSGDTPPPRKRQRTTPRKTNLEPRLFVPFRALGLITDSVPFVLQTRSHKGATDGPRIHILTCLGRSWALWEGGKMTLLFVGPDAPDRISSLAMDGDAVWAAAGPHVIKYTRGKEVLRATNPLGTTLSFITIFGPQILALTEDGRRMLLWDTSSGELDATIEFDAGFTATQILHPATYLNKVLISSAEGGMQLWNIKSRTCIHKFQLSKLISSPNAPPTAISALTQSPAIDVMGVGFTSGEISVYDVRADERLMRMFMEGGGIRALGFRTDGHPILASASATGHLALWDLNEGGTLLHMVRGAHDGAITAVEWVPGQPVLVTSGEDNSVKHWLFDSPTSAPRLLKFRSGHHAPPHLIRYYGDDGKQLLSASRDRSLRCTSVVRDSRSFELSQGSLAKKATSLSIPLASLKFPPITSISYSSARAKDWDDILTGHAEETFARTWTMQNKKLGKHSLGFADPKGKAKERNAAAAAALGSVKSVCVTACGNFGLASSSTATINMWNLQSGILRKTFDVGSCPAELSARLQQGKRKEGRSVSGLATDSLNTVVIASTLDGTINFFDFHTTKLEYTLTLPSTAVSILLHRDSGLLAVVCDDMVVRIVDIETRRVVRELGGFRGRVLDITFSPDSRWLVATALDSVIRTFDVPTGRLIDAFRTSSVATSVSFSPTNDFLATAHVDSVGVANRAQYADFSFQSVSDDDILDAKLPSVQGTAEDEALEALSALTVNETPDDPFSTPPQLDGDLVTLTLLPRSRWQTLLNLEVIQQRNKPKEAPKAPEKAPFFLPTVQGVEPRFAVPEKKKVDSETRKETRRLQKAAGGTQSVFHEKMEACDPLGDFEDLFSFAKTLSPAAIDLEIRSLVALDSLKLFVVALTRRLASRRDFEAVQAFQNVFLRLHSEVMVENPELQDVLVELQEMQRRESERVLGLIASSLGTLSFVRETLLYDIACLDGRLWDVCSLASTCLTGLYATFSARHKTRPYAQLATAAAVNSAITSATFFTIREYLVTPIRAQIHDPPARDAPLSWSELRQHRLVDSGISGLVTGGLLRGLTAGRRVILPAALTVGTASVLLQAAYNELHVQRIKYVGRLGQTPPTPLVEPAPKPPLRERLLNAFGVRTLTDEELLVRYKQERERHLERIKELEAQLEKEERER</sequence>
<keyword evidence="1" id="KW-0853">WD repeat</keyword>
<proteinExistence type="predicted"/>
<keyword evidence="2" id="KW-0175">Coiled coil</keyword>
<evidence type="ECO:0000313" key="7">
    <source>
        <dbReference type="Proteomes" id="UP000613580"/>
    </source>
</evidence>
<reference evidence="6" key="1">
    <citation type="submission" date="2020-05" db="EMBL/GenBank/DDBJ databases">
        <title>Mycena genomes resolve the evolution of fungal bioluminescence.</title>
        <authorList>
            <person name="Tsai I.J."/>
        </authorList>
    </citation>
    <scope>NUCLEOTIDE SEQUENCE</scope>
    <source>
        <strain evidence="6">110903Hualien_Pintung</strain>
    </source>
</reference>
<dbReference type="SMART" id="SM00320">
    <property type="entry name" value="WD40"/>
    <property type="match status" value="9"/>
</dbReference>
<evidence type="ECO:0000256" key="2">
    <source>
        <dbReference type="SAM" id="Coils"/>
    </source>
</evidence>
<evidence type="ECO:0000259" key="4">
    <source>
        <dbReference type="Pfam" id="PF04192"/>
    </source>
</evidence>
<dbReference type="EMBL" id="JACAZE010000001">
    <property type="protein sequence ID" value="KAF7323189.1"/>
    <property type="molecule type" value="Genomic_DNA"/>
</dbReference>
<evidence type="ECO:0000313" key="6">
    <source>
        <dbReference type="EMBL" id="KAF7323189.1"/>
    </source>
</evidence>
<dbReference type="AlphaFoldDB" id="A0A8H6WLN3"/>
<feature type="region of interest" description="Disordered" evidence="3">
    <location>
        <begin position="1"/>
        <end position="25"/>
    </location>
</feature>
<gene>
    <name evidence="6" type="ORF">HMN09_00099400</name>
</gene>
<feature type="domain" description="WDR36/Utp21 N-terminal" evidence="5">
    <location>
        <begin position="64"/>
        <end position="339"/>
    </location>
</feature>
<feature type="repeat" description="WD" evidence="1">
    <location>
        <begin position="305"/>
        <end position="336"/>
    </location>
</feature>
<accession>A0A8H6WLN3</accession>
<dbReference type="Proteomes" id="UP000613580">
    <property type="component" value="Unassembled WGS sequence"/>
</dbReference>
<evidence type="ECO:0000256" key="3">
    <source>
        <dbReference type="SAM" id="MobiDB-lite"/>
    </source>
</evidence>
<organism evidence="6 7">
    <name type="scientific">Mycena chlorophos</name>
    <name type="common">Agaric fungus</name>
    <name type="synonym">Agaricus chlorophos</name>
    <dbReference type="NCBI Taxonomy" id="658473"/>
    <lineage>
        <taxon>Eukaryota</taxon>
        <taxon>Fungi</taxon>
        <taxon>Dikarya</taxon>
        <taxon>Basidiomycota</taxon>
        <taxon>Agaricomycotina</taxon>
        <taxon>Agaricomycetes</taxon>
        <taxon>Agaricomycetidae</taxon>
        <taxon>Agaricales</taxon>
        <taxon>Marasmiineae</taxon>
        <taxon>Mycenaceae</taxon>
        <taxon>Mycena</taxon>
    </lineage>
</organism>
<dbReference type="InterPro" id="IPR007319">
    <property type="entry name" value="WDR36/Utp21_C"/>
</dbReference>
<dbReference type="PROSITE" id="PS50294">
    <property type="entry name" value="WD_REPEATS_REGION"/>
    <property type="match status" value="1"/>
</dbReference>
<feature type="repeat" description="WD" evidence="1">
    <location>
        <begin position="617"/>
        <end position="658"/>
    </location>
</feature>
<dbReference type="InterPro" id="IPR001680">
    <property type="entry name" value="WD40_rpt"/>
</dbReference>
<comment type="caution">
    <text evidence="6">The sequence shown here is derived from an EMBL/GenBank/DDBJ whole genome shotgun (WGS) entry which is preliminary data.</text>
</comment>
<dbReference type="GO" id="GO:0006364">
    <property type="term" value="P:rRNA processing"/>
    <property type="evidence" value="ECO:0007669"/>
    <property type="project" value="InterPro"/>
</dbReference>
<dbReference type="InterPro" id="IPR059157">
    <property type="entry name" value="WDR36-Utp21_N"/>
</dbReference>
<feature type="coiled-coil region" evidence="2">
    <location>
        <begin position="1130"/>
        <end position="1157"/>
    </location>
</feature>
<dbReference type="SUPFAM" id="SSF50998">
    <property type="entry name" value="Quinoprotein alcohol dehydrogenase-like"/>
    <property type="match status" value="2"/>
</dbReference>
<dbReference type="InterPro" id="IPR011047">
    <property type="entry name" value="Quinoprotein_ADH-like_sf"/>
</dbReference>
<dbReference type="OrthoDB" id="10250769at2759"/>
<feature type="domain" description="WDR36/Utp21 C-terminal" evidence="4">
    <location>
        <begin position="744"/>
        <end position="944"/>
    </location>
</feature>
<dbReference type="PANTHER" id="PTHR22840:SF12">
    <property type="entry name" value="WD REPEAT-CONTAINING PROTEIN 36"/>
    <property type="match status" value="1"/>
</dbReference>
<dbReference type="PANTHER" id="PTHR22840">
    <property type="entry name" value="WD REPEAT-CONTAINING PROTEIN 36"/>
    <property type="match status" value="1"/>
</dbReference>
<dbReference type="GO" id="GO:0034388">
    <property type="term" value="C:Pwp2p-containing subcomplex of 90S preribosome"/>
    <property type="evidence" value="ECO:0007669"/>
    <property type="project" value="TreeGrafter"/>
</dbReference>
<dbReference type="Pfam" id="PF25171">
    <property type="entry name" value="Beta-prop_WDR36-Utp21_1st"/>
    <property type="match status" value="1"/>
</dbReference>
<keyword evidence="7" id="KW-1185">Reference proteome</keyword>
<dbReference type="Pfam" id="PF25168">
    <property type="entry name" value="Beta-prop_WDR36-Utp21_2nd"/>
    <property type="match status" value="1"/>
</dbReference>
<evidence type="ECO:0000256" key="1">
    <source>
        <dbReference type="PROSITE-ProRule" id="PRU00221"/>
    </source>
</evidence>
<name>A0A8H6WLN3_MYCCL</name>
<dbReference type="Pfam" id="PF04192">
    <property type="entry name" value="Utp21"/>
    <property type="match status" value="1"/>
</dbReference>
<protein>
    <submittedName>
        <fullName evidence="6">WD-REPEATS-REGION domain-containing protein</fullName>
    </submittedName>
</protein>